<protein>
    <submittedName>
        <fullName evidence="1">Class I SAM-dependent methyltransferase</fullName>
    </submittedName>
</protein>
<dbReference type="GO" id="GO:0008168">
    <property type="term" value="F:methyltransferase activity"/>
    <property type="evidence" value="ECO:0007669"/>
    <property type="project" value="UniProtKB-KW"/>
</dbReference>
<sequence>MHLDVLDLRNFYYRTQLGRVAQRAIRDQVVRLWPPQSGETVVGFGFAVPLLRPYLSEARRVIGLMPGPQGVMPWPAGMENVSVLCEDTAWPLPTGLVDRLVLMHGLETSENPSAVLDESSRVLGPGGRALFIVPNRSGLWARRDVTPFGFGRPYSVAQLEAQLKRHGFTPERSCSVLFAPPSATRFWLRSADFWEGFGRRMPWLAGGVLMVEASKQVYAPTQGGLRAAVKKPLRVLEGVGKGSPEPAMNRE</sequence>
<proteinExistence type="predicted"/>
<evidence type="ECO:0000313" key="2">
    <source>
        <dbReference type="Proteomes" id="UP001515660"/>
    </source>
</evidence>
<dbReference type="RefSeq" id="WP_166402585.1">
    <property type="nucleotide sequence ID" value="NZ_JAANHS010000004.1"/>
</dbReference>
<comment type="caution">
    <text evidence="1">The sequence shown here is derived from an EMBL/GenBank/DDBJ whole genome shotgun (WGS) entry which is preliminary data.</text>
</comment>
<keyword evidence="1" id="KW-0808">Transferase</keyword>
<dbReference type="Pfam" id="PF13489">
    <property type="entry name" value="Methyltransf_23"/>
    <property type="match status" value="1"/>
</dbReference>
<gene>
    <name evidence="1" type="ORF">G8O29_07305</name>
</gene>
<evidence type="ECO:0000313" key="1">
    <source>
        <dbReference type="EMBL" id="NHB76548.1"/>
    </source>
</evidence>
<dbReference type="InterPro" id="IPR029063">
    <property type="entry name" value="SAM-dependent_MTases_sf"/>
</dbReference>
<name>A0ABX0G6R1_9RHOB</name>
<dbReference type="SUPFAM" id="SSF53335">
    <property type="entry name" value="S-adenosyl-L-methionine-dependent methyltransferases"/>
    <property type="match status" value="1"/>
</dbReference>
<accession>A0ABX0G6R1</accession>
<keyword evidence="1" id="KW-0489">Methyltransferase</keyword>
<dbReference type="Gene3D" id="3.40.50.150">
    <property type="entry name" value="Vaccinia Virus protein VP39"/>
    <property type="match status" value="1"/>
</dbReference>
<reference evidence="1 2" key="1">
    <citation type="journal article" date="2022" name="Microorganisms">
        <title>Genome Sequence and Characterization of a Xanthorhodopsin-Containing, Aerobic Anoxygenic Phototrophic Rhodobacter Species, Isolated from Mesophilic Conditions at Yellowstone National Park.</title>
        <authorList>
            <person name="Kyndt J.A."/>
            <person name="Robertson S."/>
            <person name="Shoffstall I.B."/>
            <person name="Ramaley R.F."/>
            <person name="Meyer T.E."/>
        </authorList>
    </citation>
    <scope>NUCLEOTIDE SEQUENCE [LARGE SCALE GENOMIC DNA]</scope>
    <source>
        <strain evidence="1 2">M37P</strain>
    </source>
</reference>
<dbReference type="EMBL" id="JAANHS010000004">
    <property type="protein sequence ID" value="NHB76548.1"/>
    <property type="molecule type" value="Genomic_DNA"/>
</dbReference>
<dbReference type="Proteomes" id="UP001515660">
    <property type="component" value="Unassembled WGS sequence"/>
</dbReference>
<keyword evidence="2" id="KW-1185">Reference proteome</keyword>
<organism evidence="1 2">
    <name type="scientific">Rhodobacter calidifons</name>
    <dbReference type="NCBI Taxonomy" id="2715277"/>
    <lineage>
        <taxon>Bacteria</taxon>
        <taxon>Pseudomonadati</taxon>
        <taxon>Pseudomonadota</taxon>
        <taxon>Alphaproteobacteria</taxon>
        <taxon>Rhodobacterales</taxon>
        <taxon>Rhodobacter group</taxon>
        <taxon>Rhodobacter</taxon>
    </lineage>
</organism>
<dbReference type="GO" id="GO:0032259">
    <property type="term" value="P:methylation"/>
    <property type="evidence" value="ECO:0007669"/>
    <property type="project" value="UniProtKB-KW"/>
</dbReference>